<accession>A0A7C5LTI3</accession>
<dbReference type="InterPro" id="IPR015943">
    <property type="entry name" value="WD40/YVTN_repeat-like_dom_sf"/>
</dbReference>
<protein>
    <submittedName>
        <fullName evidence="4">Dehydrogenase</fullName>
    </submittedName>
</protein>
<evidence type="ECO:0000313" key="4">
    <source>
        <dbReference type="EMBL" id="HHL43114.1"/>
    </source>
</evidence>
<dbReference type="AlphaFoldDB" id="A0A7C5LTI3"/>
<dbReference type="PROSITE" id="PS51257">
    <property type="entry name" value="PROKAR_LIPOPROTEIN"/>
    <property type="match status" value="1"/>
</dbReference>
<dbReference type="Pfam" id="PF01011">
    <property type="entry name" value="PQQ"/>
    <property type="match status" value="1"/>
</dbReference>
<evidence type="ECO:0000259" key="2">
    <source>
        <dbReference type="Pfam" id="PF01011"/>
    </source>
</evidence>
<dbReference type="SUPFAM" id="SSF50998">
    <property type="entry name" value="Quinoprotein alcohol dehydrogenase-like"/>
    <property type="match status" value="1"/>
</dbReference>
<dbReference type="SMART" id="SM00564">
    <property type="entry name" value="PQQ"/>
    <property type="match status" value="5"/>
</dbReference>
<feature type="domain" description="Pyrrolo-quinoline quinone repeat" evidence="3">
    <location>
        <begin position="191"/>
        <end position="399"/>
    </location>
</feature>
<keyword evidence="1" id="KW-0732">Signal</keyword>
<feature type="signal peptide" evidence="1">
    <location>
        <begin position="1"/>
        <end position="22"/>
    </location>
</feature>
<dbReference type="InterPro" id="IPR002372">
    <property type="entry name" value="PQQ_rpt_dom"/>
</dbReference>
<dbReference type="PANTHER" id="PTHR34512">
    <property type="entry name" value="CELL SURFACE PROTEIN"/>
    <property type="match status" value="1"/>
</dbReference>
<dbReference type="Gene3D" id="2.130.10.10">
    <property type="entry name" value="YVTN repeat-like/Quinoprotein amine dehydrogenase"/>
    <property type="match status" value="1"/>
</dbReference>
<dbReference type="InterPro" id="IPR018391">
    <property type="entry name" value="PQQ_b-propeller_rpt"/>
</dbReference>
<dbReference type="PANTHER" id="PTHR34512:SF30">
    <property type="entry name" value="OUTER MEMBRANE PROTEIN ASSEMBLY FACTOR BAMB"/>
    <property type="match status" value="1"/>
</dbReference>
<reference evidence="4" key="1">
    <citation type="journal article" date="2020" name="mSystems">
        <title>Genome- and Community-Level Interaction Insights into Carbon Utilization and Element Cycling Functions of Hydrothermarchaeota in Hydrothermal Sediment.</title>
        <authorList>
            <person name="Zhou Z."/>
            <person name="Liu Y."/>
            <person name="Xu W."/>
            <person name="Pan J."/>
            <person name="Luo Z.H."/>
            <person name="Li M."/>
        </authorList>
    </citation>
    <scope>NUCLEOTIDE SEQUENCE [LARGE SCALE GENOMIC DNA]</scope>
    <source>
        <strain evidence="4">HyVt-485</strain>
    </source>
</reference>
<organism evidence="4">
    <name type="scientific">Hellea balneolensis</name>
    <dbReference type="NCBI Taxonomy" id="287478"/>
    <lineage>
        <taxon>Bacteria</taxon>
        <taxon>Pseudomonadati</taxon>
        <taxon>Pseudomonadota</taxon>
        <taxon>Alphaproteobacteria</taxon>
        <taxon>Maricaulales</taxon>
        <taxon>Robiginitomaculaceae</taxon>
        <taxon>Hellea</taxon>
    </lineage>
</organism>
<dbReference type="Proteomes" id="UP000885830">
    <property type="component" value="Unassembled WGS sequence"/>
</dbReference>
<gene>
    <name evidence="4" type="ORF">ENJ42_05815</name>
</gene>
<feature type="domain" description="Pyrrolo-quinoline quinone repeat" evidence="2">
    <location>
        <begin position="102"/>
        <end position="166"/>
    </location>
</feature>
<proteinExistence type="predicted"/>
<dbReference type="EMBL" id="DRMJ01000295">
    <property type="protein sequence ID" value="HHL43114.1"/>
    <property type="molecule type" value="Genomic_DNA"/>
</dbReference>
<dbReference type="Pfam" id="PF13360">
    <property type="entry name" value="PQQ_2"/>
    <property type="match status" value="1"/>
</dbReference>
<dbReference type="InterPro" id="IPR011047">
    <property type="entry name" value="Quinoprotein_ADH-like_sf"/>
</dbReference>
<comment type="caution">
    <text evidence="4">The sequence shown here is derived from an EMBL/GenBank/DDBJ whole genome shotgun (WGS) entry which is preliminary data.</text>
</comment>
<name>A0A7C5LTI3_9PROT</name>
<feature type="chain" id="PRO_5027921662" evidence="1">
    <location>
        <begin position="23"/>
        <end position="481"/>
    </location>
</feature>
<evidence type="ECO:0000256" key="1">
    <source>
        <dbReference type="SAM" id="SignalP"/>
    </source>
</evidence>
<sequence>MLKTIKSRIILATLLSAMSLSACSTVNKVTSAINPFDGKDTDSQVKTDPERISILSLDEKLAVAGSILPSEIVLPTAYTNSDWAQVGGYPTHAVQHTDAPGALKKQWSRDIGKGSSRKGRVVAPPIIAGGRIFVEDGANKIIALDEATGKKIWEFKIKVSSKGKTRKGKVSIIDRVKDPLTFGDKGGKDKEAVGGGLAAADGRVFVTSGFGLISALDAQTGSEIWRTRTRTPMHSAPTVDNGRLFAISDDNELFALNADTGEVLWTYQAIIETVRMLTAPSPAVLGDVVVAPFSSGEVVALRVQNGSVLWQDGISGTGNLTPLAILNDIPSGPVIADGYVFASSQSGSLAAFDLRTGQRVWAQPAGTLSFPLVVGDFIFTVTTEGEVACMSKTDGTVIWLTQLQAFKKQKSRKKRIAWMGPIIAGDRLLFMSSRGNAVEMNPLDGSIIREFKLSGDVFVPPVIANNTVYYITDNAKLVALK</sequence>
<evidence type="ECO:0000259" key="3">
    <source>
        <dbReference type="Pfam" id="PF13360"/>
    </source>
</evidence>